<dbReference type="Proteomes" id="UP000315995">
    <property type="component" value="Chromosome"/>
</dbReference>
<sequence>MAILLTGAWAHAQVRVINPGQRNAEPGQAEPVDVDDTRPVDPRTGQTVDPNDVFVISPFDSGDRMSATALAEQVQTALDQARERTVKFESAIEKVERQFAEIEPGEQVTVPPEVLGRFEREVDVLGDDFRQVRRGFNRLGLAEEAERTRQVVSSLDILQTRLALLGLEFEKAEGATVPSDLQFDFELLVEALALLKQRRLGLPNFNAGRFADNDRIIRPPEGLDPPRGLIRPPEGLEPPRGLIRPAQGLRPSQRIIRPAEGLRPSRQIIRPPRSVNPATDGE</sequence>
<evidence type="ECO:0000313" key="4">
    <source>
        <dbReference type="Proteomes" id="UP000315995"/>
    </source>
</evidence>
<reference evidence="3 4" key="1">
    <citation type="submission" date="2019-06" db="EMBL/GenBank/DDBJ databases">
        <title>Persicimonas caeni gen. nov., sp. nov., a predatory bacterium isolated from solar saltern.</title>
        <authorList>
            <person name="Wang S."/>
        </authorList>
    </citation>
    <scope>NUCLEOTIDE SEQUENCE [LARGE SCALE GENOMIC DNA]</scope>
    <source>
        <strain evidence="3 4">YN101</strain>
    </source>
</reference>
<name>A0A4Y6PMW1_PERCE</name>
<organism evidence="3 4">
    <name type="scientific">Persicimonas caeni</name>
    <dbReference type="NCBI Taxonomy" id="2292766"/>
    <lineage>
        <taxon>Bacteria</taxon>
        <taxon>Deltaproteobacteria</taxon>
        <taxon>Bradymonadales</taxon>
        <taxon>Bradymonadaceae</taxon>
        <taxon>Persicimonas</taxon>
    </lineage>
</organism>
<protein>
    <submittedName>
        <fullName evidence="3">Uncharacterized protein</fullName>
    </submittedName>
</protein>
<evidence type="ECO:0000313" key="3">
    <source>
        <dbReference type="EMBL" id="QDG49631.1"/>
    </source>
</evidence>
<keyword evidence="1" id="KW-0175">Coiled coil</keyword>
<feature type="compositionally biased region" description="Low complexity" evidence="2">
    <location>
        <begin position="264"/>
        <end position="273"/>
    </location>
</feature>
<accession>A0A4Y6PMW1</accession>
<dbReference type="EMBL" id="CP041186">
    <property type="protein sequence ID" value="QDG49631.1"/>
    <property type="molecule type" value="Genomic_DNA"/>
</dbReference>
<dbReference type="AlphaFoldDB" id="A0A4Y6PMW1"/>
<gene>
    <name evidence="3" type="ORF">FIV42_02405</name>
</gene>
<proteinExistence type="predicted"/>
<feature type="coiled-coil region" evidence="1">
    <location>
        <begin position="64"/>
        <end position="98"/>
    </location>
</feature>
<feature type="region of interest" description="Disordered" evidence="2">
    <location>
        <begin position="19"/>
        <end position="49"/>
    </location>
</feature>
<evidence type="ECO:0000256" key="1">
    <source>
        <dbReference type="SAM" id="Coils"/>
    </source>
</evidence>
<keyword evidence="4" id="KW-1185">Reference proteome</keyword>
<feature type="region of interest" description="Disordered" evidence="2">
    <location>
        <begin position="216"/>
        <end position="282"/>
    </location>
</feature>
<evidence type="ECO:0000256" key="2">
    <source>
        <dbReference type="SAM" id="MobiDB-lite"/>
    </source>
</evidence>